<dbReference type="CDD" id="cd07432">
    <property type="entry name" value="PHP_HisPPase"/>
    <property type="match status" value="1"/>
</dbReference>
<dbReference type="GO" id="GO:0004534">
    <property type="term" value="F:5'-3' RNA exonuclease activity"/>
    <property type="evidence" value="ECO:0007669"/>
    <property type="project" value="TreeGrafter"/>
</dbReference>
<feature type="region of interest" description="Disordered" evidence="1">
    <location>
        <begin position="234"/>
        <end position="275"/>
    </location>
</feature>
<evidence type="ECO:0000313" key="3">
    <source>
        <dbReference type="EMBL" id="CAB4912431.1"/>
    </source>
</evidence>
<feature type="domain" description="Polymerase/histidinol phosphatase N-terminal" evidence="2">
    <location>
        <begin position="477"/>
        <end position="543"/>
    </location>
</feature>
<dbReference type="SMART" id="SM00481">
    <property type="entry name" value="POLIIIAc"/>
    <property type="match status" value="1"/>
</dbReference>
<dbReference type="GO" id="GO:0035312">
    <property type="term" value="F:5'-3' DNA exonuclease activity"/>
    <property type="evidence" value="ECO:0007669"/>
    <property type="project" value="TreeGrafter"/>
</dbReference>
<dbReference type="Pfam" id="PF00534">
    <property type="entry name" value="Glycos_transf_1"/>
    <property type="match status" value="1"/>
</dbReference>
<dbReference type="InterPro" id="IPR028098">
    <property type="entry name" value="Glyco_trans_4-like_N"/>
</dbReference>
<dbReference type="GO" id="GO:0016757">
    <property type="term" value="F:glycosyltransferase activity"/>
    <property type="evidence" value="ECO:0007669"/>
    <property type="project" value="InterPro"/>
</dbReference>
<evidence type="ECO:0000256" key="1">
    <source>
        <dbReference type="SAM" id="MobiDB-lite"/>
    </source>
</evidence>
<organism evidence="3">
    <name type="scientific">freshwater metagenome</name>
    <dbReference type="NCBI Taxonomy" id="449393"/>
    <lineage>
        <taxon>unclassified sequences</taxon>
        <taxon>metagenomes</taxon>
        <taxon>ecological metagenomes</taxon>
    </lineage>
</organism>
<dbReference type="InterPro" id="IPR003141">
    <property type="entry name" value="Pol/His_phosphatase_N"/>
</dbReference>
<reference evidence="3" key="1">
    <citation type="submission" date="2020-05" db="EMBL/GenBank/DDBJ databases">
        <authorList>
            <person name="Chiriac C."/>
            <person name="Salcher M."/>
            <person name="Ghai R."/>
            <person name="Kavagutti S V."/>
        </authorList>
    </citation>
    <scope>NUCLEOTIDE SEQUENCE</scope>
</reference>
<dbReference type="PANTHER" id="PTHR42924:SF3">
    <property type="entry name" value="POLYMERASE_HISTIDINOL PHOSPHATASE N-TERMINAL DOMAIN-CONTAINING PROTEIN"/>
    <property type="match status" value="1"/>
</dbReference>
<dbReference type="PANTHER" id="PTHR42924">
    <property type="entry name" value="EXONUCLEASE"/>
    <property type="match status" value="1"/>
</dbReference>
<dbReference type="InterPro" id="IPR001296">
    <property type="entry name" value="Glyco_trans_1"/>
</dbReference>
<proteinExistence type="predicted"/>
<evidence type="ECO:0000259" key="2">
    <source>
        <dbReference type="SMART" id="SM00481"/>
    </source>
</evidence>
<dbReference type="InterPro" id="IPR052018">
    <property type="entry name" value="PHP_domain"/>
</dbReference>
<dbReference type="SUPFAM" id="SSF89550">
    <property type="entry name" value="PHP domain-like"/>
    <property type="match status" value="1"/>
</dbReference>
<dbReference type="Pfam" id="PF02811">
    <property type="entry name" value="PHP"/>
    <property type="match status" value="1"/>
</dbReference>
<dbReference type="Gene3D" id="3.40.50.2000">
    <property type="entry name" value="Glycogen Phosphorylase B"/>
    <property type="match status" value="2"/>
</dbReference>
<protein>
    <submittedName>
        <fullName evidence="3">Unannotated protein</fullName>
    </submittedName>
</protein>
<name>A0A6J7GVB8_9ZZZZ</name>
<gene>
    <name evidence="3" type="ORF">UFOPK3564_01339</name>
</gene>
<dbReference type="InterPro" id="IPR004013">
    <property type="entry name" value="PHP_dom"/>
</dbReference>
<feature type="compositionally biased region" description="Low complexity" evidence="1">
    <location>
        <begin position="246"/>
        <end position="275"/>
    </location>
</feature>
<dbReference type="Pfam" id="PF13439">
    <property type="entry name" value="Glyco_transf_4"/>
    <property type="match status" value="1"/>
</dbReference>
<dbReference type="Pfam" id="PF13263">
    <property type="entry name" value="PHP_C"/>
    <property type="match status" value="1"/>
</dbReference>
<sequence length="708" mass="75600">MPREARRGGAADDAAPDRWPMLRGVSAAESLAIAQVTPYPLEADHPVTAHVLRLADELGALGHRVVVLAASRDAARVAETRRRLKADAAALLPDAGADPVVLAVGEALPAIPGVDRAPTLAVDAARTVDDALSQIAFDLVHVHEPFGPSVSSAALRHSRALNVGTFHLPAERFIAGMGAGASGGSGGGSDLLRKRSGRLLGRLDDRLATSAATAALVARSFPIGRGYAPRVPPPPYAGLAEDEAPDGVPVPDAATPAPATTDTGDAGAATAPSTAVATRRPVHVVLPLDEERAARRTAMRALRRLGTDLDWRATVVVADDDVVPVGAGNLGAHARDRVSFVPAHVLPEDADVVVLASTGTRPAPHILVEALQNGAVPVASRIDVHDELTDGGRRGPLFEPGDVDVLVQQLERLIERPEELARFRGAELEHPLTEPDWDAYTAWVVDRYDALLARRHDRDRFDPAVVARLRERPLIDVDLHMHTDHSGDCATPVEVLLDAARRQGLGAIAVTDHNEVSGAHEAAAKAAEYGVKIIIGEEVKTADQGEVIGLFIEERIPKGVTLQEAIADIRRQGGLVYVPHPFDRMHSVPDYEHMLDIVHEIDAVEVFNPRVAIASFNEEAARFAAKYRMVAGAGSDSHVAQGLGSVRLRMRDFDGPEEFLASLADAEIRTKSGTLVYVQALKFLETVATPAPARRLVRERRVRRATRG</sequence>
<dbReference type="EMBL" id="CAFBMK010000064">
    <property type="protein sequence ID" value="CAB4912431.1"/>
    <property type="molecule type" value="Genomic_DNA"/>
</dbReference>
<dbReference type="AlphaFoldDB" id="A0A6J7GVB8"/>
<accession>A0A6J7GVB8</accession>
<dbReference type="Gene3D" id="3.20.20.140">
    <property type="entry name" value="Metal-dependent hydrolases"/>
    <property type="match status" value="1"/>
</dbReference>
<dbReference type="SUPFAM" id="SSF53756">
    <property type="entry name" value="UDP-Glycosyltransferase/glycogen phosphorylase"/>
    <property type="match status" value="1"/>
</dbReference>
<dbReference type="InterPro" id="IPR016195">
    <property type="entry name" value="Pol/histidinol_Pase-like"/>
</dbReference>